<dbReference type="GO" id="GO:0045277">
    <property type="term" value="C:respiratory chain complex IV"/>
    <property type="evidence" value="ECO:0007669"/>
    <property type="project" value="InterPro"/>
</dbReference>
<keyword evidence="5" id="KW-0496">Mitochondrion</keyword>
<gene>
    <name evidence="8" type="ORF">SK128_026814</name>
</gene>
<dbReference type="InterPro" id="IPR003177">
    <property type="entry name" value="Cytc_oxidase_su7a_met"/>
</dbReference>
<dbReference type="InterPro" id="IPR036539">
    <property type="entry name" value="Cyt_c_oxidase_su7a_sf"/>
</dbReference>
<protein>
    <submittedName>
        <fullName evidence="8">Uncharacterized protein</fullName>
    </submittedName>
</protein>
<evidence type="ECO:0000313" key="8">
    <source>
        <dbReference type="EMBL" id="KAK7067605.1"/>
    </source>
</evidence>
<dbReference type="PANTHER" id="PTHR10510">
    <property type="entry name" value="CYTOCHROME C OXIDASE POLYPEPTIDE 7A"/>
    <property type="match status" value="1"/>
</dbReference>
<dbReference type="SUPFAM" id="SSF81419">
    <property type="entry name" value="Mitochondrial cytochrome c oxidase subunit VIIa"/>
    <property type="match status" value="1"/>
</dbReference>
<organism evidence="8 9">
    <name type="scientific">Halocaridina rubra</name>
    <name type="common">Hawaiian red shrimp</name>
    <dbReference type="NCBI Taxonomy" id="373956"/>
    <lineage>
        <taxon>Eukaryota</taxon>
        <taxon>Metazoa</taxon>
        <taxon>Ecdysozoa</taxon>
        <taxon>Arthropoda</taxon>
        <taxon>Crustacea</taxon>
        <taxon>Multicrustacea</taxon>
        <taxon>Malacostraca</taxon>
        <taxon>Eumalacostraca</taxon>
        <taxon>Eucarida</taxon>
        <taxon>Decapoda</taxon>
        <taxon>Pleocyemata</taxon>
        <taxon>Caridea</taxon>
        <taxon>Atyoidea</taxon>
        <taxon>Atyidae</taxon>
        <taxon>Halocaridina</taxon>
    </lineage>
</organism>
<keyword evidence="4" id="KW-0809">Transit peptide</keyword>
<dbReference type="Proteomes" id="UP001381693">
    <property type="component" value="Unassembled WGS sequence"/>
</dbReference>
<reference evidence="8 9" key="1">
    <citation type="submission" date="2023-11" db="EMBL/GenBank/DDBJ databases">
        <title>Halocaridina rubra genome assembly.</title>
        <authorList>
            <person name="Smith C."/>
        </authorList>
    </citation>
    <scope>NUCLEOTIDE SEQUENCE [LARGE SCALE GENOMIC DNA]</scope>
    <source>
        <strain evidence="8">EP-1</strain>
        <tissue evidence="8">Whole</tissue>
    </source>
</reference>
<keyword evidence="9" id="KW-1185">Reference proteome</keyword>
<sequence length="85" mass="9710">MNTTRALVRTLTTTAARNANTEVHPGYQKIRAKMQYYQIDNGVPIHLKGGPFDRMLYLTTIALNGVGLFMCLHFFYTNAFPKKKE</sequence>
<evidence type="ECO:0000256" key="3">
    <source>
        <dbReference type="ARBA" id="ARBA00022792"/>
    </source>
</evidence>
<evidence type="ECO:0000256" key="7">
    <source>
        <dbReference type="SAM" id="Phobius"/>
    </source>
</evidence>
<accession>A0AAN8WJZ8</accession>
<feature type="transmembrane region" description="Helical" evidence="7">
    <location>
        <begin position="55"/>
        <end position="76"/>
    </location>
</feature>
<evidence type="ECO:0000256" key="2">
    <source>
        <dbReference type="ARBA" id="ARBA00009331"/>
    </source>
</evidence>
<comment type="subcellular location">
    <subcellularLocation>
        <location evidence="1">Mitochondrion inner membrane</location>
    </subcellularLocation>
</comment>
<keyword evidence="6 7" id="KW-0472">Membrane</keyword>
<comment type="similarity">
    <text evidence="2">Belongs to the cytochrome c oxidase VIIa family.</text>
</comment>
<evidence type="ECO:0000256" key="5">
    <source>
        <dbReference type="ARBA" id="ARBA00023128"/>
    </source>
</evidence>
<dbReference type="PANTHER" id="PTHR10510:SF11">
    <property type="entry name" value="CYTOCHROME C OXIDASE SUBUNIT 7A, MITOCHONDRIAL"/>
    <property type="match status" value="1"/>
</dbReference>
<keyword evidence="7" id="KW-0812">Transmembrane</keyword>
<evidence type="ECO:0000256" key="6">
    <source>
        <dbReference type="ARBA" id="ARBA00023136"/>
    </source>
</evidence>
<evidence type="ECO:0000313" key="9">
    <source>
        <dbReference type="Proteomes" id="UP001381693"/>
    </source>
</evidence>
<comment type="caution">
    <text evidence="8">The sequence shown here is derived from an EMBL/GenBank/DDBJ whole genome shotgun (WGS) entry which is preliminary data.</text>
</comment>
<evidence type="ECO:0000256" key="4">
    <source>
        <dbReference type="ARBA" id="ARBA00022946"/>
    </source>
</evidence>
<evidence type="ECO:0000256" key="1">
    <source>
        <dbReference type="ARBA" id="ARBA00004273"/>
    </source>
</evidence>
<keyword evidence="7" id="KW-1133">Transmembrane helix</keyword>
<keyword evidence="3" id="KW-0999">Mitochondrion inner membrane</keyword>
<dbReference type="GO" id="GO:0005743">
    <property type="term" value="C:mitochondrial inner membrane"/>
    <property type="evidence" value="ECO:0007669"/>
    <property type="project" value="UniProtKB-SubCell"/>
</dbReference>
<dbReference type="FunFam" id="4.10.91.10:FF:000001">
    <property type="entry name" value="Cytochrome c oxidase subunit 7A1, mitochondrial"/>
    <property type="match status" value="1"/>
</dbReference>
<dbReference type="EMBL" id="JAXCGZ010017954">
    <property type="protein sequence ID" value="KAK7067605.1"/>
    <property type="molecule type" value="Genomic_DNA"/>
</dbReference>
<dbReference type="GO" id="GO:0002082">
    <property type="term" value="P:regulation of oxidative phosphorylation"/>
    <property type="evidence" value="ECO:0007669"/>
    <property type="project" value="TreeGrafter"/>
</dbReference>
<dbReference type="GO" id="GO:0097250">
    <property type="term" value="P:mitochondrial respirasome assembly"/>
    <property type="evidence" value="ECO:0007669"/>
    <property type="project" value="TreeGrafter"/>
</dbReference>
<dbReference type="AlphaFoldDB" id="A0AAN8WJZ8"/>
<name>A0AAN8WJZ8_HALRR</name>
<dbReference type="GO" id="GO:0006123">
    <property type="term" value="P:mitochondrial electron transport, cytochrome c to oxygen"/>
    <property type="evidence" value="ECO:0007669"/>
    <property type="project" value="InterPro"/>
</dbReference>
<proteinExistence type="inferred from homology"/>
<dbReference type="Gene3D" id="4.10.91.10">
    <property type="entry name" value="Cytochrome c oxidase, subunit VIIa"/>
    <property type="match status" value="1"/>
</dbReference>